<name>A0A183SZW8_SCHSO</name>
<accession>A0A183SZW8</accession>
<dbReference type="AlphaFoldDB" id="A0A183SZW8"/>
<reference evidence="1 2" key="2">
    <citation type="submission" date="2018-11" db="EMBL/GenBank/DDBJ databases">
        <authorList>
            <consortium name="Pathogen Informatics"/>
        </authorList>
    </citation>
    <scope>NUCLEOTIDE SEQUENCE [LARGE SCALE GENOMIC DNA]</scope>
    <source>
        <strain evidence="1 2">NST_G2</strain>
    </source>
</reference>
<evidence type="ECO:0000313" key="1">
    <source>
        <dbReference type="EMBL" id="VDL96152.1"/>
    </source>
</evidence>
<protein>
    <submittedName>
        <fullName evidence="3">DUF5069 domain-containing protein</fullName>
    </submittedName>
</protein>
<evidence type="ECO:0000313" key="3">
    <source>
        <dbReference type="WBParaSite" id="SSLN_0001012801-mRNA-1"/>
    </source>
</evidence>
<keyword evidence="2" id="KW-1185">Reference proteome</keyword>
<evidence type="ECO:0000313" key="2">
    <source>
        <dbReference type="Proteomes" id="UP000275846"/>
    </source>
</evidence>
<dbReference type="WBParaSite" id="SSLN_0001012801-mRNA-1">
    <property type="protein sequence ID" value="SSLN_0001012801-mRNA-1"/>
    <property type="gene ID" value="SSLN_0001012801"/>
</dbReference>
<reference evidence="3" key="1">
    <citation type="submission" date="2016-06" db="UniProtKB">
        <authorList>
            <consortium name="WormBaseParasite"/>
        </authorList>
    </citation>
    <scope>IDENTIFICATION</scope>
</reference>
<dbReference type="Proteomes" id="UP000275846">
    <property type="component" value="Unassembled WGS sequence"/>
</dbReference>
<organism evidence="3">
    <name type="scientific">Schistocephalus solidus</name>
    <name type="common">Tapeworm</name>
    <dbReference type="NCBI Taxonomy" id="70667"/>
    <lineage>
        <taxon>Eukaryota</taxon>
        <taxon>Metazoa</taxon>
        <taxon>Spiralia</taxon>
        <taxon>Lophotrochozoa</taxon>
        <taxon>Platyhelminthes</taxon>
        <taxon>Cestoda</taxon>
        <taxon>Eucestoda</taxon>
        <taxon>Diphyllobothriidea</taxon>
        <taxon>Diphyllobothriidae</taxon>
        <taxon>Schistocephalus</taxon>
    </lineage>
</organism>
<gene>
    <name evidence="1" type="ORF">SSLN_LOCUS9767</name>
</gene>
<proteinExistence type="predicted"/>
<dbReference type="EMBL" id="UYSU01035442">
    <property type="protein sequence ID" value="VDL96152.1"/>
    <property type="molecule type" value="Genomic_DNA"/>
</dbReference>
<sequence length="147" mass="16700">MKFGRLNAEVTCEGHLSDRSGPQNPLSNSQRHFNDDWCDRRCIEKLGAKKVDKARAYLRKRRIEEGGIAGEMAILSGLRQICADPKFGRRAFKCLESGEAEEEHWDPARIYGGFIRFSEELVLPMGGNRNQRCENSIKTTRVVLSSK</sequence>